<dbReference type="AlphaFoldDB" id="A0A1M4VHK1"/>
<evidence type="ECO:0000313" key="2">
    <source>
        <dbReference type="Proteomes" id="UP000184287"/>
    </source>
</evidence>
<gene>
    <name evidence="1" type="ORF">SAMN04488522_101909</name>
</gene>
<evidence type="ECO:0000313" key="1">
    <source>
        <dbReference type="EMBL" id="SHE68367.1"/>
    </source>
</evidence>
<dbReference type="STRING" id="288992.SAMN04488522_101909"/>
<dbReference type="Proteomes" id="UP000184287">
    <property type="component" value="Unassembled WGS sequence"/>
</dbReference>
<dbReference type="EMBL" id="FQUQ01000001">
    <property type="protein sequence ID" value="SHE68367.1"/>
    <property type="molecule type" value="Genomic_DNA"/>
</dbReference>
<proteinExistence type="predicted"/>
<name>A0A1M4VHK1_9SPHI</name>
<accession>A0A1M4VHK1</accession>
<dbReference type="OrthoDB" id="1038140at2"/>
<organism evidence="1 2">
    <name type="scientific">Pedobacter caeni</name>
    <dbReference type="NCBI Taxonomy" id="288992"/>
    <lineage>
        <taxon>Bacteria</taxon>
        <taxon>Pseudomonadati</taxon>
        <taxon>Bacteroidota</taxon>
        <taxon>Sphingobacteriia</taxon>
        <taxon>Sphingobacteriales</taxon>
        <taxon>Sphingobacteriaceae</taxon>
        <taxon>Pedobacter</taxon>
    </lineage>
</organism>
<reference evidence="2" key="1">
    <citation type="submission" date="2016-11" db="EMBL/GenBank/DDBJ databases">
        <authorList>
            <person name="Varghese N."/>
            <person name="Submissions S."/>
        </authorList>
    </citation>
    <scope>NUCLEOTIDE SEQUENCE [LARGE SCALE GENOMIC DNA]</scope>
    <source>
        <strain evidence="2">DSM 16990</strain>
    </source>
</reference>
<protein>
    <submittedName>
        <fullName evidence="1">Uncharacterized protein</fullName>
    </submittedName>
</protein>
<keyword evidence="2" id="KW-1185">Reference proteome</keyword>
<sequence>MENSLELTDEQERARKFKSEVNSYGDICRILNIDPDLEPDVSAYDEEDKEAAISMFRLWKANKVAWNGEAIDFNKYQPQHEIYCDLSDEAGSGFGFAYYRTHYVSDYTNVGARLLWPSSFIAKHIFRAMPEDFYNMMKIPDEAAYLNPKSGEINFVEEVNGYGDVCKILNIDPDLKPDVSAYDDEDKEAAISLFRLWKASKAAWNGEVLDFNNDKQEKFEVLCCLGDEDSPLGFEYVSYQFFGSCTHVGARLLWPSIAIGKHLTEVMKQDFINVMKIPKK</sequence>
<dbReference type="RefSeq" id="WP_073227935.1">
    <property type="nucleotide sequence ID" value="NZ_FQUQ01000001.1"/>
</dbReference>